<gene>
    <name evidence="4" type="ORF">NEZAVI_LOCUS9921</name>
</gene>
<accession>A0A9P0HF67</accession>
<feature type="compositionally biased region" description="Gly residues" evidence="2">
    <location>
        <begin position="197"/>
        <end position="207"/>
    </location>
</feature>
<dbReference type="Pfam" id="PF13865">
    <property type="entry name" value="FoP_duplication"/>
    <property type="match status" value="1"/>
</dbReference>
<dbReference type="AlphaFoldDB" id="A0A9P0HF67"/>
<feature type="compositionally biased region" description="Low complexity" evidence="2">
    <location>
        <begin position="208"/>
        <end position="217"/>
    </location>
</feature>
<dbReference type="InterPro" id="IPR052656">
    <property type="entry name" value="CTOP_PRMT1"/>
</dbReference>
<evidence type="ECO:0000313" key="4">
    <source>
        <dbReference type="EMBL" id="CAH1400747.1"/>
    </source>
</evidence>
<feature type="domain" description="Chromatin target of PRMT1 protein C-terminal" evidence="3">
    <location>
        <begin position="213"/>
        <end position="308"/>
    </location>
</feature>
<reference evidence="4" key="1">
    <citation type="submission" date="2022-01" db="EMBL/GenBank/DDBJ databases">
        <authorList>
            <person name="King R."/>
        </authorList>
    </citation>
    <scope>NUCLEOTIDE SEQUENCE</scope>
</reference>
<dbReference type="PANTHER" id="PTHR48426:SF1">
    <property type="entry name" value="CHROMATIN TARGET OF PRMT1 PROTEIN"/>
    <property type="match status" value="1"/>
</dbReference>
<dbReference type="EMBL" id="OV725080">
    <property type="protein sequence ID" value="CAH1400747.1"/>
    <property type="molecule type" value="Genomic_DNA"/>
</dbReference>
<feature type="compositionally biased region" description="Polar residues" evidence="2">
    <location>
        <begin position="173"/>
        <end position="182"/>
    </location>
</feature>
<dbReference type="SMART" id="SM01218">
    <property type="entry name" value="FoP_duplication"/>
    <property type="match status" value="1"/>
</dbReference>
<feature type="compositionally biased region" description="Gly residues" evidence="2">
    <location>
        <begin position="131"/>
        <end position="143"/>
    </location>
</feature>
<feature type="compositionally biased region" description="Gly residues" evidence="2">
    <location>
        <begin position="258"/>
        <end position="268"/>
    </location>
</feature>
<keyword evidence="1" id="KW-0694">RNA-binding</keyword>
<dbReference type="OrthoDB" id="446014at2759"/>
<evidence type="ECO:0000313" key="5">
    <source>
        <dbReference type="Proteomes" id="UP001152798"/>
    </source>
</evidence>
<feature type="compositionally biased region" description="Gly residues" evidence="2">
    <location>
        <begin position="235"/>
        <end position="248"/>
    </location>
</feature>
<dbReference type="InterPro" id="IPR025715">
    <property type="entry name" value="FoP_C"/>
</dbReference>
<evidence type="ECO:0000256" key="1">
    <source>
        <dbReference type="ARBA" id="ARBA00022884"/>
    </source>
</evidence>
<protein>
    <recommendedName>
        <fullName evidence="3">Chromatin target of PRMT1 protein C-terminal domain-containing protein</fullName>
    </recommendedName>
</protein>
<dbReference type="Proteomes" id="UP001152798">
    <property type="component" value="Chromosome 4"/>
</dbReference>
<dbReference type="PANTHER" id="PTHR48426">
    <property type="entry name" value="CHROMATIN TARGET OF PRMT1 PROTEIN"/>
    <property type="match status" value="1"/>
</dbReference>
<name>A0A9P0HF67_NEZVI</name>
<organism evidence="4 5">
    <name type="scientific">Nezara viridula</name>
    <name type="common">Southern green stink bug</name>
    <name type="synonym">Cimex viridulus</name>
    <dbReference type="NCBI Taxonomy" id="85310"/>
    <lineage>
        <taxon>Eukaryota</taxon>
        <taxon>Metazoa</taxon>
        <taxon>Ecdysozoa</taxon>
        <taxon>Arthropoda</taxon>
        <taxon>Hexapoda</taxon>
        <taxon>Insecta</taxon>
        <taxon>Pterygota</taxon>
        <taxon>Neoptera</taxon>
        <taxon>Paraneoptera</taxon>
        <taxon>Hemiptera</taxon>
        <taxon>Heteroptera</taxon>
        <taxon>Panheteroptera</taxon>
        <taxon>Pentatomomorpha</taxon>
        <taxon>Pentatomoidea</taxon>
        <taxon>Pentatomidae</taxon>
        <taxon>Pentatominae</taxon>
        <taxon>Nezara</taxon>
    </lineage>
</organism>
<sequence length="310" mass="34108">MCLNDLKYLKSFHLVTWKCISTCILNHHYFLDSLNTSIFVGNIVFYYSIFMAYQVMTLEKSVLTNYTSMSLDERFTQLRRADSRLLVRGISDLRQQFASTKSRRLALQMSRRPSVIAALNSGRAFGPSIGRRGGQIGGRGGIRNFGRGRRSSSVVRGGNRPLRRSGSIGRLARSQSLTSLNSRAASPFRARGRGRGGRIIGGRGNRGGISSFRRGGLNQRGGRGRGGFVSRRGRGGNSGGAGGFGTNRGRGRGEGRRGFGGRGRGRGGQRPPPPSKEKLDMELDEYMASSRATLDKEIDTYMSQPQEKWE</sequence>
<feature type="compositionally biased region" description="Gly residues" evidence="2">
    <location>
        <begin position="218"/>
        <end position="227"/>
    </location>
</feature>
<dbReference type="GO" id="GO:0003723">
    <property type="term" value="F:RNA binding"/>
    <property type="evidence" value="ECO:0007669"/>
    <property type="project" value="UniProtKB-KW"/>
</dbReference>
<feature type="compositionally biased region" description="Low complexity" evidence="2">
    <location>
        <begin position="151"/>
        <end position="160"/>
    </location>
</feature>
<keyword evidence="5" id="KW-1185">Reference proteome</keyword>
<proteinExistence type="predicted"/>
<evidence type="ECO:0000256" key="2">
    <source>
        <dbReference type="SAM" id="MobiDB-lite"/>
    </source>
</evidence>
<evidence type="ECO:0000259" key="3">
    <source>
        <dbReference type="SMART" id="SM01218"/>
    </source>
</evidence>
<feature type="compositionally biased region" description="Polar residues" evidence="2">
    <location>
        <begin position="301"/>
        <end position="310"/>
    </location>
</feature>
<feature type="region of interest" description="Disordered" evidence="2">
    <location>
        <begin position="130"/>
        <end position="310"/>
    </location>
</feature>